<protein>
    <recommendedName>
        <fullName evidence="12">Radial spoke protein 3</fullName>
    </recommendedName>
</protein>
<evidence type="ECO:0000256" key="10">
    <source>
        <dbReference type="SAM" id="MobiDB-lite"/>
    </source>
</evidence>
<evidence type="ECO:0000256" key="3">
    <source>
        <dbReference type="ARBA" id="ARBA00022490"/>
    </source>
</evidence>
<name>A0A7S2C2M4_9STRA</name>
<feature type="region of interest" description="Disordered" evidence="10">
    <location>
        <begin position="1"/>
        <end position="33"/>
    </location>
</feature>
<evidence type="ECO:0000256" key="4">
    <source>
        <dbReference type="ARBA" id="ARBA00022553"/>
    </source>
</evidence>
<keyword evidence="4" id="KW-0597">Phosphoprotein</keyword>
<feature type="region of interest" description="Disordered" evidence="10">
    <location>
        <begin position="65"/>
        <end position="102"/>
    </location>
</feature>
<proteinExistence type="inferred from homology"/>
<dbReference type="Pfam" id="PF06098">
    <property type="entry name" value="Radial_spoke_3"/>
    <property type="match status" value="1"/>
</dbReference>
<feature type="coiled-coil region" evidence="9">
    <location>
        <begin position="322"/>
        <end position="362"/>
    </location>
</feature>
<dbReference type="PANTHER" id="PTHR21648:SF0">
    <property type="entry name" value="RADIAL SPOKE HEAD PROTEIN 3 HOMOLOG"/>
    <property type="match status" value="1"/>
</dbReference>
<feature type="compositionally biased region" description="Basic and acidic residues" evidence="10">
    <location>
        <begin position="66"/>
        <end position="81"/>
    </location>
</feature>
<sequence>MEAPQAFMYASEPQAVPTKRTRAKYREGGEGETDDLTLSNNIMFDRRVVRGNTYAAQVVTQNATQEMERLRSENERAMKRELQRRKREAGKAPRTPPPVDGRVHMDVQTETFLEELTDRPIEVDADTQTEAFLDRPPSPLFVPAKSGVDKGTQIDTDQVFNFDAEVKPILEVLVGKTLQVSMLEVMEEEELSAIRKRQDEFEQMRNAELMEVQRLEAEATRRFAEKQRRIKQEKERTRLQQELKEKVAARSFAKSYLTDLHSDVFMALEETGHFYDPVRKEVSDDFLPWLMDSVVTEVDSVQTAHALADDLLTVALQKAIELQAAETAIFEAEQARVAAEKKRLEEEEAERVALEAAALEAAGGEEPVDGEGGEEA</sequence>
<evidence type="ECO:0000256" key="6">
    <source>
        <dbReference type="ARBA" id="ARBA00023069"/>
    </source>
</evidence>
<evidence type="ECO:0000256" key="9">
    <source>
        <dbReference type="SAM" id="Coils"/>
    </source>
</evidence>
<accession>A0A7S2C2M4</accession>
<dbReference type="InterPro" id="IPR009290">
    <property type="entry name" value="Radial_spoke_3"/>
</dbReference>
<feature type="coiled-coil region" evidence="9">
    <location>
        <begin position="198"/>
        <end position="249"/>
    </location>
</feature>
<organism evidence="11">
    <name type="scientific">Florenciella parvula</name>
    <dbReference type="NCBI Taxonomy" id="236787"/>
    <lineage>
        <taxon>Eukaryota</taxon>
        <taxon>Sar</taxon>
        <taxon>Stramenopiles</taxon>
        <taxon>Ochrophyta</taxon>
        <taxon>Dictyochophyceae</taxon>
        <taxon>Florenciellales</taxon>
        <taxon>Florenciella</taxon>
    </lineage>
</organism>
<dbReference type="EMBL" id="HBGT01015320">
    <property type="protein sequence ID" value="CAD9413971.1"/>
    <property type="molecule type" value="Transcribed_RNA"/>
</dbReference>
<keyword evidence="8" id="KW-0966">Cell projection</keyword>
<evidence type="ECO:0008006" key="12">
    <source>
        <dbReference type="Google" id="ProtNLM"/>
    </source>
</evidence>
<comment type="similarity">
    <text evidence="2">Belongs to the flagellar radial spoke RSP3 family.</text>
</comment>
<dbReference type="AlphaFoldDB" id="A0A7S2C2M4"/>
<keyword evidence="3" id="KW-0963">Cytoplasm</keyword>
<evidence type="ECO:0000256" key="2">
    <source>
        <dbReference type="ARBA" id="ARBA00006737"/>
    </source>
</evidence>
<keyword evidence="6" id="KW-0969">Cilium</keyword>
<evidence type="ECO:0000256" key="7">
    <source>
        <dbReference type="ARBA" id="ARBA00023212"/>
    </source>
</evidence>
<keyword evidence="5" id="KW-0282">Flagellum</keyword>
<evidence type="ECO:0000256" key="1">
    <source>
        <dbReference type="ARBA" id="ARBA00004611"/>
    </source>
</evidence>
<reference evidence="11" key="1">
    <citation type="submission" date="2021-01" db="EMBL/GenBank/DDBJ databases">
        <authorList>
            <person name="Corre E."/>
            <person name="Pelletier E."/>
            <person name="Niang G."/>
            <person name="Scheremetjew M."/>
            <person name="Finn R."/>
            <person name="Kale V."/>
            <person name="Holt S."/>
            <person name="Cochrane G."/>
            <person name="Meng A."/>
            <person name="Brown T."/>
            <person name="Cohen L."/>
        </authorList>
    </citation>
    <scope>NUCLEOTIDE SEQUENCE</scope>
    <source>
        <strain evidence="11">RCC1693</strain>
    </source>
</reference>
<dbReference type="GO" id="GO:0005929">
    <property type="term" value="C:cilium"/>
    <property type="evidence" value="ECO:0007669"/>
    <property type="project" value="TreeGrafter"/>
</dbReference>
<evidence type="ECO:0000256" key="5">
    <source>
        <dbReference type="ARBA" id="ARBA00022846"/>
    </source>
</evidence>
<keyword evidence="7" id="KW-0206">Cytoskeleton</keyword>
<keyword evidence="9" id="KW-0175">Coiled coil</keyword>
<comment type="subcellular location">
    <subcellularLocation>
        <location evidence="1">Cytoplasm</location>
        <location evidence="1">Cytoskeleton</location>
        <location evidence="1">Flagellum axoneme</location>
    </subcellularLocation>
</comment>
<evidence type="ECO:0000313" key="11">
    <source>
        <dbReference type="EMBL" id="CAD9413971.1"/>
    </source>
</evidence>
<evidence type="ECO:0000256" key="8">
    <source>
        <dbReference type="ARBA" id="ARBA00023273"/>
    </source>
</evidence>
<dbReference type="PANTHER" id="PTHR21648">
    <property type="entry name" value="FLAGELLAR RADIAL SPOKE PROTEIN 3"/>
    <property type="match status" value="1"/>
</dbReference>
<gene>
    <name evidence="11" type="ORF">FPAR1323_LOCUS8191</name>
</gene>